<dbReference type="Pfam" id="PF03572">
    <property type="entry name" value="Peptidase_S41"/>
    <property type="match status" value="1"/>
</dbReference>
<evidence type="ECO:0000256" key="6">
    <source>
        <dbReference type="SAM" id="Coils"/>
    </source>
</evidence>
<feature type="coiled-coil region" evidence="6">
    <location>
        <begin position="596"/>
        <end position="623"/>
    </location>
</feature>
<feature type="chain" id="PRO_5018210757" evidence="7">
    <location>
        <begin position="30"/>
        <end position="694"/>
    </location>
</feature>
<dbReference type="GO" id="GO:0030288">
    <property type="term" value="C:outer membrane-bounded periplasmic space"/>
    <property type="evidence" value="ECO:0007669"/>
    <property type="project" value="TreeGrafter"/>
</dbReference>
<dbReference type="GO" id="GO:0006508">
    <property type="term" value="P:proteolysis"/>
    <property type="evidence" value="ECO:0007669"/>
    <property type="project" value="UniProtKB-KW"/>
</dbReference>
<dbReference type="InterPro" id="IPR040573">
    <property type="entry name" value="TSP_N"/>
</dbReference>
<evidence type="ECO:0000256" key="2">
    <source>
        <dbReference type="ARBA" id="ARBA00022670"/>
    </source>
</evidence>
<feature type="domain" description="PDZ" evidence="8">
    <location>
        <begin position="239"/>
        <end position="310"/>
    </location>
</feature>
<keyword evidence="4 5" id="KW-0720">Serine protease</keyword>
<dbReference type="Pfam" id="PF00595">
    <property type="entry name" value="PDZ"/>
    <property type="match status" value="1"/>
</dbReference>
<dbReference type="OrthoDB" id="9812068at2"/>
<evidence type="ECO:0000256" key="7">
    <source>
        <dbReference type="SAM" id="SignalP"/>
    </source>
</evidence>
<dbReference type="Pfam" id="PF11818">
    <property type="entry name" value="DUF3340"/>
    <property type="match status" value="1"/>
</dbReference>
<dbReference type="PROSITE" id="PS50106">
    <property type="entry name" value="PDZ"/>
    <property type="match status" value="1"/>
</dbReference>
<name>A0A3P1SRZ9_9GAMM</name>
<evidence type="ECO:0000313" key="9">
    <source>
        <dbReference type="EMBL" id="RRC99890.1"/>
    </source>
</evidence>
<dbReference type="InterPro" id="IPR036034">
    <property type="entry name" value="PDZ_sf"/>
</dbReference>
<dbReference type="GO" id="GO:0007165">
    <property type="term" value="P:signal transduction"/>
    <property type="evidence" value="ECO:0007669"/>
    <property type="project" value="TreeGrafter"/>
</dbReference>
<dbReference type="InterPro" id="IPR020992">
    <property type="entry name" value="Tail_Prtase_C"/>
</dbReference>
<reference evidence="9 10" key="1">
    <citation type="submission" date="2018-11" db="EMBL/GenBank/DDBJ databases">
        <title>The draft genome sequence of Amphritea balenae JAMM 1525T.</title>
        <authorList>
            <person name="Fang Z."/>
            <person name="Zhang Y."/>
            <person name="Han X."/>
        </authorList>
    </citation>
    <scope>NUCLEOTIDE SEQUENCE [LARGE SCALE GENOMIC DNA]</scope>
    <source>
        <strain evidence="9 10">JAMM 1525</strain>
    </source>
</reference>
<dbReference type="Proteomes" id="UP000267535">
    <property type="component" value="Unassembled WGS sequence"/>
</dbReference>
<dbReference type="SMART" id="SM00228">
    <property type="entry name" value="PDZ"/>
    <property type="match status" value="1"/>
</dbReference>
<dbReference type="RefSeq" id="WP_124925360.1">
    <property type="nucleotide sequence ID" value="NZ_BMOH01000005.1"/>
</dbReference>
<evidence type="ECO:0000259" key="8">
    <source>
        <dbReference type="PROSITE" id="PS50106"/>
    </source>
</evidence>
<dbReference type="PANTHER" id="PTHR32060:SF22">
    <property type="entry name" value="CARBOXYL-TERMINAL-PROCESSING PEPTIDASE 3, CHLOROPLASTIC"/>
    <property type="match status" value="1"/>
</dbReference>
<dbReference type="PANTHER" id="PTHR32060">
    <property type="entry name" value="TAIL-SPECIFIC PROTEASE"/>
    <property type="match status" value="1"/>
</dbReference>
<keyword evidence="6" id="KW-0175">Coiled coil</keyword>
<dbReference type="InterPro" id="IPR004447">
    <property type="entry name" value="Peptidase_S41A"/>
</dbReference>
<comment type="similarity">
    <text evidence="1 5">Belongs to the peptidase S41A family.</text>
</comment>
<dbReference type="SUPFAM" id="SSF50156">
    <property type="entry name" value="PDZ domain-like"/>
    <property type="match status" value="1"/>
</dbReference>
<dbReference type="GO" id="GO:0004175">
    <property type="term" value="F:endopeptidase activity"/>
    <property type="evidence" value="ECO:0007669"/>
    <property type="project" value="TreeGrafter"/>
</dbReference>
<feature type="signal peptide" evidence="7">
    <location>
        <begin position="1"/>
        <end position="29"/>
    </location>
</feature>
<dbReference type="InterPro" id="IPR005151">
    <property type="entry name" value="Tail-specific_protease"/>
</dbReference>
<dbReference type="SMART" id="SM00245">
    <property type="entry name" value="TSPc"/>
    <property type="match status" value="1"/>
</dbReference>
<dbReference type="GO" id="GO:0008236">
    <property type="term" value="F:serine-type peptidase activity"/>
    <property type="evidence" value="ECO:0007669"/>
    <property type="project" value="UniProtKB-KW"/>
</dbReference>
<evidence type="ECO:0000256" key="5">
    <source>
        <dbReference type="RuleBase" id="RU004404"/>
    </source>
</evidence>
<dbReference type="Gene3D" id="2.30.42.10">
    <property type="match status" value="1"/>
</dbReference>
<dbReference type="CDD" id="cd07560">
    <property type="entry name" value="Peptidase_S41_CPP"/>
    <property type="match status" value="1"/>
</dbReference>
<keyword evidence="2 5" id="KW-0645">Protease</keyword>
<dbReference type="SUPFAM" id="SSF52096">
    <property type="entry name" value="ClpP/crotonase"/>
    <property type="match status" value="1"/>
</dbReference>
<evidence type="ECO:0000313" key="10">
    <source>
        <dbReference type="Proteomes" id="UP000267535"/>
    </source>
</evidence>
<dbReference type="InterPro" id="IPR029045">
    <property type="entry name" value="ClpP/crotonase-like_dom_sf"/>
</dbReference>
<dbReference type="NCBIfam" id="TIGR00225">
    <property type="entry name" value="prc"/>
    <property type="match status" value="1"/>
</dbReference>
<evidence type="ECO:0000256" key="3">
    <source>
        <dbReference type="ARBA" id="ARBA00022801"/>
    </source>
</evidence>
<dbReference type="CDD" id="cd06782">
    <property type="entry name" value="cpPDZ_CPP-like"/>
    <property type="match status" value="1"/>
</dbReference>
<dbReference type="AlphaFoldDB" id="A0A3P1SRZ9"/>
<evidence type="ECO:0000256" key="4">
    <source>
        <dbReference type="ARBA" id="ARBA00022825"/>
    </source>
</evidence>
<proteinExistence type="inferred from homology"/>
<keyword evidence="10" id="KW-1185">Reference proteome</keyword>
<accession>A0A3P1SRZ9</accession>
<dbReference type="InterPro" id="IPR001478">
    <property type="entry name" value="PDZ"/>
</dbReference>
<comment type="caution">
    <text evidence="9">The sequence shown here is derived from an EMBL/GenBank/DDBJ whole genome shotgun (WGS) entry which is preliminary data.</text>
</comment>
<dbReference type="FunFam" id="3.90.226.10:FF:000090">
    <property type="entry name" value="Tail-specific protease"/>
    <property type="match status" value="1"/>
</dbReference>
<protein>
    <submittedName>
        <fullName evidence="9">Tail-specific protease</fullName>
    </submittedName>
</protein>
<organism evidence="9 10">
    <name type="scientific">Amphritea balenae</name>
    <dbReference type="NCBI Taxonomy" id="452629"/>
    <lineage>
        <taxon>Bacteria</taxon>
        <taxon>Pseudomonadati</taxon>
        <taxon>Pseudomonadota</taxon>
        <taxon>Gammaproteobacteria</taxon>
        <taxon>Oceanospirillales</taxon>
        <taxon>Oceanospirillaceae</taxon>
        <taxon>Amphritea</taxon>
    </lineage>
</organism>
<keyword evidence="3 5" id="KW-0378">Hydrolase</keyword>
<dbReference type="Pfam" id="PF17804">
    <property type="entry name" value="TSP_NTD"/>
    <property type="match status" value="1"/>
</dbReference>
<sequence length="694" mass="78409">MIHITSIRHLLITSLLSGFILTSQVSANAVSSLQPEPIHNQTIQDIVKSLNQDHYNDIVLNDELSGKILDQYLEALDPSKAYFYHTDIEEFQQFRNQLDDEIRNGTLDTAYLIFNRFQLRTTERLEKLITTLEDPAFKTNFTLDETLETDRSESNWPSNEASMQEFWRKRLKSALLGLKLADKTIEEAEEVLLKRYQSQLARASQTNSEDVFQSYANALTKQFDPHTQYFSPRRSENFNINMSLSLEGIGAVLQSENEHTKIVRLVPAGPADKAGQLKPADLIVGVGQGDDGEIQDVVGWRLDEVVALIRGPKGTIVKLEIIPADGEEGQHKIIQIRRNKVKLEEQAAQSRIIELQHQDKPYKLGVISIPAFYIDFAALQRGDTDYKSTTRDTAKLIEELKSQDVDGLIIDLRNNGGGSLREANELVGLFISRGPTVQIRDPEGRVNIMGDSDPRVAYNGPMAVLVNRLSASASEIFAGAIQDYQRGIIVGGQTFGKGTVQTLSPLRHGQIKLTHAKFYRISGESTQNKGVIPDISLPTLYDTEEIGESALDGAMPWDKVHEIPHQRYISFTSILPEISDRHSERRKFDPDFLYMNSQVQRLNENKKDRLLSLNEKTLQAERNESENWLLAKENERRTAKKLDNIKKLSDLEELLEKDSQGRTISPEAEALLTETGRVLLDMIELTDKYIAIKN</sequence>
<evidence type="ECO:0000256" key="1">
    <source>
        <dbReference type="ARBA" id="ARBA00009179"/>
    </source>
</evidence>
<gene>
    <name evidence="9" type="ORF">EHS89_06605</name>
</gene>
<keyword evidence="7" id="KW-0732">Signal</keyword>
<dbReference type="EMBL" id="RQXV01000003">
    <property type="protein sequence ID" value="RRC99890.1"/>
    <property type="molecule type" value="Genomic_DNA"/>
</dbReference>
<dbReference type="Gene3D" id="3.90.226.10">
    <property type="entry name" value="2-enoyl-CoA Hydratase, Chain A, domain 1"/>
    <property type="match status" value="1"/>
</dbReference>